<evidence type="ECO:0000313" key="4">
    <source>
        <dbReference type="Proteomes" id="UP001150266"/>
    </source>
</evidence>
<organism evidence="3 4">
    <name type="scientific">Lentinula aciculospora</name>
    <dbReference type="NCBI Taxonomy" id="153920"/>
    <lineage>
        <taxon>Eukaryota</taxon>
        <taxon>Fungi</taxon>
        <taxon>Dikarya</taxon>
        <taxon>Basidiomycota</taxon>
        <taxon>Agaricomycotina</taxon>
        <taxon>Agaricomycetes</taxon>
        <taxon>Agaricomycetidae</taxon>
        <taxon>Agaricales</taxon>
        <taxon>Marasmiineae</taxon>
        <taxon>Omphalotaceae</taxon>
        <taxon>Lentinula</taxon>
    </lineage>
</organism>
<name>A0A9W9ANI9_9AGAR</name>
<dbReference type="OrthoDB" id="5592486at2759"/>
<feature type="region of interest" description="Disordered" evidence="1">
    <location>
        <begin position="599"/>
        <end position="710"/>
    </location>
</feature>
<feature type="region of interest" description="Disordered" evidence="1">
    <location>
        <begin position="116"/>
        <end position="163"/>
    </location>
</feature>
<sequence length="710" mass="77347">MTVEEEMQLVSKPSCRFLMVESSQSIPVLRWLGTWSPYGKPSSQEPSPASSSSNLSSPSLVSLNEALHEPLCLPRRPPSAQLPHFSLARHPPFFDNLTRSTLPTASLSESPVAIISSSNFNPPPSPTSRIRCSASSDDPLDSPKIDNNNLSPSRSSLDSLRSVSQRDLTLRRLHTRPASTLATALSPTDPESNTSWWWFQSGNKDNVDTLLAEEDRAATVREEQDHIRKKYHCPRNPIVFCHGLLGFDSVTIGPSIAPISFNHWRGVQEVLEANGAEVLITRVPATSSPIERAKVLEEKVSEKYPGRKVHLIGHSMGGIDCRYLTTHLTKRKFSVLSITTIATPHRGSSFADHFLTTLGKGRMDSFLYLLDLLPNGGGDGSAFQSLTLESMSKFNEDVPDVPGVKYFSWGSVYEPGLVDTWKWPHSVVLEKEGPNDGLVSVQSAKWASRALSSYTFVFFFLSLIQGKYMGTLQNVNHLDLVGWINPARFKWAEMTGKQINFRPATFYLGIADMLAREVDGIADEDGNNENNKAGEGAVLRSDDSGVDTQSHRENRVASKFLEADTIRNSNSSSSGPTEMMFAAAEGEMIDNVVLRAEQTVSRPSPRTNLSAPPSPPAPPTPPPKDPTTSLASESSRPTQPDHAAAQSSVISSRVSSGDEHARTEKKADGFFPNWTNLVSNSLTSLVSKSSSPSTRSSSSCKPVTAGAASS</sequence>
<feature type="compositionally biased region" description="Basic and acidic residues" evidence="1">
    <location>
        <begin position="656"/>
        <end position="668"/>
    </location>
</feature>
<dbReference type="EMBL" id="JAOTPV010000003">
    <property type="protein sequence ID" value="KAJ4485933.1"/>
    <property type="molecule type" value="Genomic_DNA"/>
</dbReference>
<feature type="compositionally biased region" description="Polar residues" evidence="1">
    <location>
        <begin position="127"/>
        <end position="136"/>
    </location>
</feature>
<proteinExistence type="predicted"/>
<feature type="region of interest" description="Disordered" evidence="1">
    <location>
        <begin position="522"/>
        <end position="577"/>
    </location>
</feature>
<gene>
    <name evidence="3" type="ORF">J3R30DRAFT_3697354</name>
</gene>
<feature type="compositionally biased region" description="Low complexity" evidence="1">
    <location>
        <begin position="146"/>
        <end position="163"/>
    </location>
</feature>
<feature type="compositionally biased region" description="Polar residues" evidence="1">
    <location>
        <begin position="599"/>
        <end position="609"/>
    </location>
</feature>
<feature type="compositionally biased region" description="Pro residues" evidence="1">
    <location>
        <begin position="612"/>
        <end position="625"/>
    </location>
</feature>
<dbReference type="AlphaFoldDB" id="A0A9W9ANI9"/>
<dbReference type="Proteomes" id="UP001150266">
    <property type="component" value="Unassembled WGS sequence"/>
</dbReference>
<reference evidence="3" key="1">
    <citation type="submission" date="2022-08" db="EMBL/GenBank/DDBJ databases">
        <title>A Global Phylogenomic Analysis of the Shiitake Genus Lentinula.</title>
        <authorList>
            <consortium name="DOE Joint Genome Institute"/>
            <person name="Sierra-Patev S."/>
            <person name="Min B."/>
            <person name="Naranjo-Ortiz M."/>
            <person name="Looney B."/>
            <person name="Konkel Z."/>
            <person name="Slot J.C."/>
            <person name="Sakamoto Y."/>
            <person name="Steenwyk J.L."/>
            <person name="Rokas A."/>
            <person name="Carro J."/>
            <person name="Camarero S."/>
            <person name="Ferreira P."/>
            <person name="Molpeceres G."/>
            <person name="Ruiz-Duenas F.J."/>
            <person name="Serrano A."/>
            <person name="Henrissat B."/>
            <person name="Drula E."/>
            <person name="Hughes K.W."/>
            <person name="Mata J.L."/>
            <person name="Ishikawa N.K."/>
            <person name="Vargas-Isla R."/>
            <person name="Ushijima S."/>
            <person name="Smith C.A."/>
            <person name="Ahrendt S."/>
            <person name="Andreopoulos W."/>
            <person name="He G."/>
            <person name="Labutti K."/>
            <person name="Lipzen A."/>
            <person name="Ng V."/>
            <person name="Riley R."/>
            <person name="Sandor L."/>
            <person name="Barry K."/>
            <person name="Martinez A.T."/>
            <person name="Xiao Y."/>
            <person name="Gibbons J.G."/>
            <person name="Terashima K."/>
            <person name="Grigoriev I.V."/>
            <person name="Hibbett D.S."/>
        </authorList>
    </citation>
    <scope>NUCLEOTIDE SEQUENCE</scope>
    <source>
        <strain evidence="3">JLM2183</strain>
    </source>
</reference>
<evidence type="ECO:0000259" key="2">
    <source>
        <dbReference type="Pfam" id="PF00561"/>
    </source>
</evidence>
<feature type="compositionally biased region" description="Basic and acidic residues" evidence="1">
    <location>
        <begin position="549"/>
        <end position="565"/>
    </location>
</feature>
<dbReference type="SUPFAM" id="SSF53474">
    <property type="entry name" value="alpha/beta-Hydrolases"/>
    <property type="match status" value="1"/>
</dbReference>
<keyword evidence="4" id="KW-1185">Reference proteome</keyword>
<evidence type="ECO:0000313" key="3">
    <source>
        <dbReference type="EMBL" id="KAJ4485933.1"/>
    </source>
</evidence>
<dbReference type="Gene3D" id="3.40.50.1820">
    <property type="entry name" value="alpha/beta hydrolase"/>
    <property type="match status" value="1"/>
</dbReference>
<keyword evidence="3" id="KW-0378">Hydrolase</keyword>
<dbReference type="GO" id="GO:0016787">
    <property type="term" value="F:hydrolase activity"/>
    <property type="evidence" value="ECO:0007669"/>
    <property type="project" value="UniProtKB-KW"/>
</dbReference>
<feature type="compositionally biased region" description="Low complexity" evidence="1">
    <location>
        <begin position="528"/>
        <end position="537"/>
    </location>
</feature>
<feature type="compositionally biased region" description="Low complexity" evidence="1">
    <location>
        <begin position="675"/>
        <end position="699"/>
    </location>
</feature>
<dbReference type="InterPro" id="IPR029058">
    <property type="entry name" value="AB_hydrolase_fold"/>
</dbReference>
<evidence type="ECO:0000256" key="1">
    <source>
        <dbReference type="SAM" id="MobiDB-lite"/>
    </source>
</evidence>
<feature type="compositionally biased region" description="Polar residues" evidence="1">
    <location>
        <begin position="566"/>
        <end position="576"/>
    </location>
</feature>
<comment type="caution">
    <text evidence="3">The sequence shown here is derived from an EMBL/GenBank/DDBJ whole genome shotgun (WGS) entry which is preliminary data.</text>
</comment>
<dbReference type="Pfam" id="PF00561">
    <property type="entry name" value="Abhydrolase_1"/>
    <property type="match status" value="1"/>
</dbReference>
<accession>A0A9W9ANI9</accession>
<feature type="domain" description="AB hydrolase-1" evidence="2">
    <location>
        <begin position="236"/>
        <end position="346"/>
    </location>
</feature>
<dbReference type="PANTHER" id="PTHR11440">
    <property type="entry name" value="LECITHIN-CHOLESTEROL ACYLTRANSFERASE-RELATED"/>
    <property type="match status" value="1"/>
</dbReference>
<protein>
    <submittedName>
        <fullName evidence="3">Alpha/Beta hydrolase protein</fullName>
    </submittedName>
</protein>
<dbReference type="InterPro" id="IPR000073">
    <property type="entry name" value="AB_hydrolase_1"/>
</dbReference>